<dbReference type="InterPro" id="IPR029044">
    <property type="entry name" value="Nucleotide-diphossugar_trans"/>
</dbReference>
<reference evidence="2 3" key="1">
    <citation type="journal article" date="2013" name="Nature">
        <title>Anaerobic oxidation of methane coupled to nitrate reduction in a novel archaeal lineage.</title>
        <authorList>
            <person name="Haroon M.F."/>
            <person name="Hu S."/>
            <person name="Shi Y."/>
            <person name="Imelfort M."/>
            <person name="Keller J."/>
            <person name="Hugenholtz P."/>
            <person name="Yuan Z."/>
            <person name="Tyson G.W."/>
        </authorList>
    </citation>
    <scope>NUCLEOTIDE SEQUENCE [LARGE SCALE GENOMIC DNA]</scope>
    <source>
        <strain evidence="2 3">ANME-2d</strain>
    </source>
</reference>
<protein>
    <submittedName>
        <fullName evidence="2">Putative glycosyltransferase</fullName>
    </submittedName>
</protein>
<dbReference type="RefSeq" id="WP_048090224.1">
    <property type="nucleotide sequence ID" value="NZ_JMIY01000003.1"/>
</dbReference>
<dbReference type="EMBL" id="JMIY01000003">
    <property type="protein sequence ID" value="KCZ72170.1"/>
    <property type="molecule type" value="Genomic_DNA"/>
</dbReference>
<gene>
    <name evidence="2" type="ORF">ANME2D_01574</name>
</gene>
<dbReference type="PANTHER" id="PTHR22916:SF3">
    <property type="entry name" value="UDP-GLCNAC:BETAGAL BETA-1,3-N-ACETYLGLUCOSAMINYLTRANSFERASE-LIKE PROTEIN 1"/>
    <property type="match status" value="1"/>
</dbReference>
<dbReference type="PANTHER" id="PTHR22916">
    <property type="entry name" value="GLYCOSYLTRANSFERASE"/>
    <property type="match status" value="1"/>
</dbReference>
<dbReference type="PATRIC" id="fig|1392998.3.peg.1581"/>
<evidence type="ECO:0000313" key="3">
    <source>
        <dbReference type="Proteomes" id="UP000027153"/>
    </source>
</evidence>
<feature type="domain" description="Glycosyltransferase 2-like" evidence="1">
    <location>
        <begin position="7"/>
        <end position="148"/>
    </location>
</feature>
<dbReference type="Pfam" id="PF00535">
    <property type="entry name" value="Glycos_transf_2"/>
    <property type="match status" value="1"/>
</dbReference>
<evidence type="ECO:0000259" key="1">
    <source>
        <dbReference type="Pfam" id="PF00535"/>
    </source>
</evidence>
<dbReference type="OrthoDB" id="112464at2157"/>
<sequence length="319" mass="37272">MFYPKVSIIIPVYNGSKYLREAIDSALAQTYKNIEIIVINDGSNDGSKTEMIAKSYGDKIRYFYQDNGGVASALNFGIRMMKGDYFSWLSHDDIYYPNKVEEQVNFFKKNRTDVILYTDYEYIDSESKYIRSEIIKNIEPRQFVYFLITSYPINGCTTLIPKTCFSNVGVFNESLKTTQDYELWFRLAKKYQFIHLSKTLLKSRIHYEQGTIALNNIVLNECDDLYHWFIDELSINEILSLTNDAIGLFYIKSAIALKTKGYIGAANFTLKKSLRYLFKSDVKSSLKNIYLVIYYIFCEPKITGYYYLRKLKLIKINKS</sequence>
<comment type="caution">
    <text evidence="2">The sequence shown here is derived from an EMBL/GenBank/DDBJ whole genome shotgun (WGS) entry which is preliminary data.</text>
</comment>
<keyword evidence="2" id="KW-0808">Transferase</keyword>
<evidence type="ECO:0000313" key="2">
    <source>
        <dbReference type="EMBL" id="KCZ72170.1"/>
    </source>
</evidence>
<dbReference type="InterPro" id="IPR001173">
    <property type="entry name" value="Glyco_trans_2-like"/>
</dbReference>
<dbReference type="Gene3D" id="3.90.550.10">
    <property type="entry name" value="Spore Coat Polysaccharide Biosynthesis Protein SpsA, Chain A"/>
    <property type="match status" value="1"/>
</dbReference>
<proteinExistence type="predicted"/>
<dbReference type="SUPFAM" id="SSF53448">
    <property type="entry name" value="Nucleotide-diphospho-sugar transferases"/>
    <property type="match status" value="1"/>
</dbReference>
<dbReference type="GO" id="GO:0016758">
    <property type="term" value="F:hexosyltransferase activity"/>
    <property type="evidence" value="ECO:0007669"/>
    <property type="project" value="UniProtKB-ARBA"/>
</dbReference>
<organism evidence="2 3">
    <name type="scientific">Candidatus Methanoperedens nitratireducens</name>
    <dbReference type="NCBI Taxonomy" id="1392998"/>
    <lineage>
        <taxon>Archaea</taxon>
        <taxon>Methanobacteriati</taxon>
        <taxon>Methanobacteriota</taxon>
        <taxon>Stenosarchaea group</taxon>
        <taxon>Methanomicrobia</taxon>
        <taxon>Methanosarcinales</taxon>
        <taxon>ANME-2 cluster</taxon>
        <taxon>Candidatus Methanoperedentaceae</taxon>
        <taxon>Candidatus Methanoperedens</taxon>
    </lineage>
</organism>
<name>A0A062V9Z7_9EURY</name>
<dbReference type="AlphaFoldDB" id="A0A062V9Z7"/>
<keyword evidence="3" id="KW-1185">Reference proteome</keyword>
<dbReference type="Proteomes" id="UP000027153">
    <property type="component" value="Unassembled WGS sequence"/>
</dbReference>
<accession>A0A062V9Z7</accession>